<dbReference type="Gene3D" id="3.30.1060.10">
    <property type="entry name" value="Peptide methionine sulphoxide reductase MsrA"/>
    <property type="match status" value="1"/>
</dbReference>
<evidence type="ECO:0000256" key="2">
    <source>
        <dbReference type="ARBA" id="ARBA00047806"/>
    </source>
</evidence>
<dbReference type="SUPFAM" id="SSF55068">
    <property type="entry name" value="Peptide methionine sulfoxide reductase"/>
    <property type="match status" value="1"/>
</dbReference>
<name>A0A1E3X6R6_9BACT</name>
<evidence type="ECO:0000313" key="7">
    <source>
        <dbReference type="EMBL" id="ODS31343.1"/>
    </source>
</evidence>
<gene>
    <name evidence="4 7" type="primary">msrA</name>
    <name evidence="7" type="ORF">SCARUB_03538</name>
</gene>
<organism evidence="7 8">
    <name type="scientific">Candidatus Scalindua rubra</name>
    <dbReference type="NCBI Taxonomy" id="1872076"/>
    <lineage>
        <taxon>Bacteria</taxon>
        <taxon>Pseudomonadati</taxon>
        <taxon>Planctomycetota</taxon>
        <taxon>Candidatus Brocadiia</taxon>
        <taxon>Candidatus Brocadiales</taxon>
        <taxon>Candidatus Scalinduaceae</taxon>
        <taxon>Candidatus Scalindua</taxon>
    </lineage>
</organism>
<evidence type="ECO:0000313" key="8">
    <source>
        <dbReference type="Proteomes" id="UP000094056"/>
    </source>
</evidence>
<dbReference type="PANTHER" id="PTHR43774">
    <property type="entry name" value="PEPTIDE METHIONINE SULFOXIDE REDUCTASE"/>
    <property type="match status" value="1"/>
</dbReference>
<evidence type="ECO:0000256" key="4">
    <source>
        <dbReference type="HAMAP-Rule" id="MF_01401"/>
    </source>
</evidence>
<comment type="caution">
    <text evidence="7">The sequence shown here is derived from an EMBL/GenBank/DDBJ whole genome shotgun (WGS) entry which is preliminary data.</text>
</comment>
<feature type="chain" id="PRO_5009140053" description="Peptide methionine sulfoxide reductase MsrA" evidence="5">
    <location>
        <begin position="23"/>
        <end position="210"/>
    </location>
</feature>
<proteinExistence type="inferred from homology"/>
<feature type="active site" evidence="4">
    <location>
        <position position="45"/>
    </location>
</feature>
<dbReference type="PATRIC" id="fig|1872076.5.peg.4215"/>
<dbReference type="EC" id="1.8.4.11" evidence="4"/>
<sequence length="210" mass="24292">MKKILIILLCLFTLIQISMVHADNESKGSNMNNKKLEKAIFAGGCFWCMQHPFDELMGVVSTVVGYTGGHKLNPTYEEVCSGKTGHAEAIEIQYDPSLITYSELLDVFWRNINPTTLNKQFSDVGTQYRTTIFYHNEEQKRIAEASKDALEKLDKYDKPIVTEITPASTFYKAEEYHQKYYEKNSVRYKLYKYGSGRDQYLEKTWEADSE</sequence>
<evidence type="ECO:0000256" key="3">
    <source>
        <dbReference type="ARBA" id="ARBA00048782"/>
    </source>
</evidence>
<dbReference type="PANTHER" id="PTHR43774:SF1">
    <property type="entry name" value="PEPTIDE METHIONINE SULFOXIDE REDUCTASE MSRA 2"/>
    <property type="match status" value="1"/>
</dbReference>
<dbReference type="EMBL" id="MAYW01000125">
    <property type="protein sequence ID" value="ODS31343.1"/>
    <property type="molecule type" value="Genomic_DNA"/>
</dbReference>
<dbReference type="HAMAP" id="MF_01401">
    <property type="entry name" value="MsrA"/>
    <property type="match status" value="1"/>
</dbReference>
<comment type="similarity">
    <text evidence="4">Belongs to the MsrA Met sulfoxide reductase family.</text>
</comment>
<reference evidence="7 8" key="1">
    <citation type="submission" date="2016-07" db="EMBL/GenBank/DDBJ databases">
        <title>Draft genome of Scalindua rubra, obtained from a brine-seawater interface in the Red Sea, sheds light on salt adaptation in anammox bacteria.</title>
        <authorList>
            <person name="Speth D.R."/>
            <person name="Lagkouvardos I."/>
            <person name="Wang Y."/>
            <person name="Qian P.-Y."/>
            <person name="Dutilh B.E."/>
            <person name="Jetten M.S."/>
        </authorList>
    </citation>
    <scope>NUCLEOTIDE SEQUENCE [LARGE SCALE GENOMIC DNA]</scope>
    <source>
        <strain evidence="7">BSI-1</strain>
    </source>
</reference>
<protein>
    <recommendedName>
        <fullName evidence="4">Peptide methionine sulfoxide reductase MsrA</fullName>
        <shortName evidence="4">Protein-methionine-S-oxide reductase</shortName>
        <ecNumber evidence="4">1.8.4.11</ecNumber>
    </recommendedName>
    <alternativeName>
        <fullName evidence="4">Peptide-methionine (S)-S-oxide reductase</fullName>
        <shortName evidence="4">Peptide Met(O) reductase</shortName>
    </alternativeName>
</protein>
<evidence type="ECO:0000259" key="6">
    <source>
        <dbReference type="Pfam" id="PF01625"/>
    </source>
</evidence>
<dbReference type="Proteomes" id="UP000094056">
    <property type="component" value="Unassembled WGS sequence"/>
</dbReference>
<dbReference type="NCBIfam" id="TIGR00401">
    <property type="entry name" value="msrA"/>
    <property type="match status" value="1"/>
</dbReference>
<dbReference type="Pfam" id="PF01625">
    <property type="entry name" value="PMSR"/>
    <property type="match status" value="1"/>
</dbReference>
<keyword evidence="5" id="KW-0732">Signal</keyword>
<feature type="signal peptide" evidence="5">
    <location>
        <begin position="1"/>
        <end position="22"/>
    </location>
</feature>
<evidence type="ECO:0000256" key="5">
    <source>
        <dbReference type="SAM" id="SignalP"/>
    </source>
</evidence>
<dbReference type="GO" id="GO:0008113">
    <property type="term" value="F:peptide-methionine (S)-S-oxide reductase activity"/>
    <property type="evidence" value="ECO:0007669"/>
    <property type="project" value="UniProtKB-UniRule"/>
</dbReference>
<comment type="catalytic activity">
    <reaction evidence="3 4">
        <text>[thioredoxin]-disulfide + L-methionine + H2O = L-methionine (S)-S-oxide + [thioredoxin]-dithiol</text>
        <dbReference type="Rhea" id="RHEA:19993"/>
        <dbReference type="Rhea" id="RHEA-COMP:10698"/>
        <dbReference type="Rhea" id="RHEA-COMP:10700"/>
        <dbReference type="ChEBI" id="CHEBI:15377"/>
        <dbReference type="ChEBI" id="CHEBI:29950"/>
        <dbReference type="ChEBI" id="CHEBI:50058"/>
        <dbReference type="ChEBI" id="CHEBI:57844"/>
        <dbReference type="ChEBI" id="CHEBI:58772"/>
        <dbReference type="EC" id="1.8.4.11"/>
    </reaction>
</comment>
<evidence type="ECO:0000256" key="1">
    <source>
        <dbReference type="ARBA" id="ARBA00023002"/>
    </source>
</evidence>
<accession>A0A1E3X6R6</accession>
<feature type="domain" description="Peptide methionine sulphoxide reductase MsrA" evidence="6">
    <location>
        <begin position="38"/>
        <end position="189"/>
    </location>
</feature>
<dbReference type="AlphaFoldDB" id="A0A1E3X6R6"/>
<dbReference type="InterPro" id="IPR002569">
    <property type="entry name" value="Met_Sox_Rdtase_MsrA_dom"/>
</dbReference>
<dbReference type="InterPro" id="IPR036509">
    <property type="entry name" value="Met_Sox_Rdtase_MsrA_sf"/>
</dbReference>
<comment type="function">
    <text evidence="4">Has an important function as a repair enzyme for proteins that have been inactivated by oxidation. Catalyzes the reversible oxidation-reduction of methionine sulfoxide in proteins to methionine.</text>
</comment>
<dbReference type="GO" id="GO:0033744">
    <property type="term" value="F:L-methionine:thioredoxin-disulfide S-oxidoreductase activity"/>
    <property type="evidence" value="ECO:0007669"/>
    <property type="project" value="RHEA"/>
</dbReference>
<comment type="catalytic activity">
    <reaction evidence="2 4">
        <text>L-methionyl-[protein] + [thioredoxin]-disulfide + H2O = L-methionyl-(S)-S-oxide-[protein] + [thioredoxin]-dithiol</text>
        <dbReference type="Rhea" id="RHEA:14217"/>
        <dbReference type="Rhea" id="RHEA-COMP:10698"/>
        <dbReference type="Rhea" id="RHEA-COMP:10700"/>
        <dbReference type="Rhea" id="RHEA-COMP:12313"/>
        <dbReference type="Rhea" id="RHEA-COMP:12315"/>
        <dbReference type="ChEBI" id="CHEBI:15377"/>
        <dbReference type="ChEBI" id="CHEBI:16044"/>
        <dbReference type="ChEBI" id="CHEBI:29950"/>
        <dbReference type="ChEBI" id="CHEBI:44120"/>
        <dbReference type="ChEBI" id="CHEBI:50058"/>
        <dbReference type="EC" id="1.8.4.11"/>
    </reaction>
</comment>
<keyword evidence="1 4" id="KW-0560">Oxidoreductase</keyword>